<sequence length="110" mass="12153">MLWGHTNIFPTLSHTLSFCWTVLGGWPHAHFLFTPVLLQACCVPHSVNLFSRLISAGFFILKFFSGLISYCIYHFYLISLLATERWAGTGDEVGGGTLCKGAACLRNSPV</sequence>
<keyword evidence="1" id="KW-0472">Membrane</keyword>
<feature type="transmembrane region" description="Helical" evidence="1">
    <location>
        <begin position="53"/>
        <end position="76"/>
    </location>
</feature>
<evidence type="ECO:0000313" key="3">
    <source>
        <dbReference type="Proteomes" id="UP000240883"/>
    </source>
</evidence>
<keyword evidence="1" id="KW-1133">Transmembrane helix</keyword>
<dbReference type="EMBL" id="KZ678136">
    <property type="protein sequence ID" value="PSN66050.1"/>
    <property type="molecule type" value="Genomic_DNA"/>
</dbReference>
<dbReference type="Proteomes" id="UP000240883">
    <property type="component" value="Unassembled WGS sequence"/>
</dbReference>
<gene>
    <name evidence="2" type="ORF">BS50DRAFT_405072</name>
</gene>
<proteinExistence type="predicted"/>
<name>A0A2T2NKY5_CORCC</name>
<dbReference type="AlphaFoldDB" id="A0A2T2NKY5"/>
<protein>
    <submittedName>
        <fullName evidence="2">Uncharacterized protein</fullName>
    </submittedName>
</protein>
<keyword evidence="3" id="KW-1185">Reference proteome</keyword>
<evidence type="ECO:0000313" key="2">
    <source>
        <dbReference type="EMBL" id="PSN66050.1"/>
    </source>
</evidence>
<evidence type="ECO:0000256" key="1">
    <source>
        <dbReference type="SAM" id="Phobius"/>
    </source>
</evidence>
<accession>A0A2T2NKY5</accession>
<keyword evidence="1" id="KW-0812">Transmembrane</keyword>
<reference evidence="2 3" key="1">
    <citation type="journal article" date="2018" name="Front. Microbiol.">
        <title>Genome-Wide Analysis of Corynespora cassiicola Leaf Fall Disease Putative Effectors.</title>
        <authorList>
            <person name="Lopez D."/>
            <person name="Ribeiro S."/>
            <person name="Label P."/>
            <person name="Fumanal B."/>
            <person name="Venisse J.S."/>
            <person name="Kohler A."/>
            <person name="de Oliveira R.R."/>
            <person name="Labutti K."/>
            <person name="Lipzen A."/>
            <person name="Lail K."/>
            <person name="Bauer D."/>
            <person name="Ohm R.A."/>
            <person name="Barry K.W."/>
            <person name="Spatafora J."/>
            <person name="Grigoriev I.V."/>
            <person name="Martin F.M."/>
            <person name="Pujade-Renaud V."/>
        </authorList>
    </citation>
    <scope>NUCLEOTIDE SEQUENCE [LARGE SCALE GENOMIC DNA]</scope>
    <source>
        <strain evidence="2 3">Philippines</strain>
    </source>
</reference>
<organism evidence="2 3">
    <name type="scientific">Corynespora cassiicola Philippines</name>
    <dbReference type="NCBI Taxonomy" id="1448308"/>
    <lineage>
        <taxon>Eukaryota</taxon>
        <taxon>Fungi</taxon>
        <taxon>Dikarya</taxon>
        <taxon>Ascomycota</taxon>
        <taxon>Pezizomycotina</taxon>
        <taxon>Dothideomycetes</taxon>
        <taxon>Pleosporomycetidae</taxon>
        <taxon>Pleosporales</taxon>
        <taxon>Corynesporascaceae</taxon>
        <taxon>Corynespora</taxon>
    </lineage>
</organism>